<keyword evidence="4 8" id="KW-0689">Ribosomal protein</keyword>
<name>A0A1F4Q3P2_UNCSA</name>
<comment type="similarity">
    <text evidence="1 8 9">Belongs to the universal ribosomal protein uS8 family.</text>
</comment>
<evidence type="ECO:0000256" key="7">
    <source>
        <dbReference type="ARBA" id="ARBA00046740"/>
    </source>
</evidence>
<protein>
    <recommendedName>
        <fullName evidence="6 8">Small ribosomal subunit protein uS8</fullName>
    </recommendedName>
</protein>
<evidence type="ECO:0000313" key="10">
    <source>
        <dbReference type="EMBL" id="OGB90568.1"/>
    </source>
</evidence>
<proteinExistence type="inferred from homology"/>
<accession>A0A1F4Q3P2</accession>
<keyword evidence="5 8" id="KW-0687">Ribonucleoprotein</keyword>
<dbReference type="Proteomes" id="UP000178724">
    <property type="component" value="Unassembled WGS sequence"/>
</dbReference>
<dbReference type="GO" id="GO:1990904">
    <property type="term" value="C:ribonucleoprotein complex"/>
    <property type="evidence" value="ECO:0007669"/>
    <property type="project" value="UniProtKB-KW"/>
</dbReference>
<dbReference type="EMBL" id="METM01000007">
    <property type="protein sequence ID" value="OGB90568.1"/>
    <property type="molecule type" value="Genomic_DNA"/>
</dbReference>
<comment type="subunit">
    <text evidence="7 8">Part of the 30S ribosomal subunit. Contacts proteins S5 and S12.</text>
</comment>
<keyword evidence="3 8" id="KW-0694">RNA-binding</keyword>
<organism evidence="10 11">
    <name type="scientific">candidate division WOR-1 bacterium RIFCSPHIGHO2_01_FULL_53_15</name>
    <dbReference type="NCBI Taxonomy" id="1802564"/>
    <lineage>
        <taxon>Bacteria</taxon>
        <taxon>Bacillati</taxon>
        <taxon>Saganbacteria</taxon>
    </lineage>
</organism>
<evidence type="ECO:0000256" key="5">
    <source>
        <dbReference type="ARBA" id="ARBA00023274"/>
    </source>
</evidence>
<comment type="function">
    <text evidence="8">One of the primary rRNA binding proteins, it binds directly to 16S rRNA central domain where it helps coordinate assembly of the platform of the 30S subunit.</text>
</comment>
<dbReference type="GO" id="GO:0006412">
    <property type="term" value="P:translation"/>
    <property type="evidence" value="ECO:0007669"/>
    <property type="project" value="UniProtKB-UniRule"/>
</dbReference>
<dbReference type="SUPFAM" id="SSF56047">
    <property type="entry name" value="Ribosomal protein S8"/>
    <property type="match status" value="1"/>
</dbReference>
<evidence type="ECO:0000256" key="2">
    <source>
        <dbReference type="ARBA" id="ARBA00022730"/>
    </source>
</evidence>
<comment type="caution">
    <text evidence="10">The sequence shown here is derived from an EMBL/GenBank/DDBJ whole genome shotgun (WGS) entry which is preliminary data.</text>
</comment>
<evidence type="ECO:0000256" key="4">
    <source>
        <dbReference type="ARBA" id="ARBA00022980"/>
    </source>
</evidence>
<dbReference type="FunFam" id="3.30.1370.30:FF:000002">
    <property type="entry name" value="30S ribosomal protein S8"/>
    <property type="match status" value="1"/>
</dbReference>
<dbReference type="GO" id="GO:0019843">
    <property type="term" value="F:rRNA binding"/>
    <property type="evidence" value="ECO:0007669"/>
    <property type="project" value="UniProtKB-UniRule"/>
</dbReference>
<evidence type="ECO:0000313" key="11">
    <source>
        <dbReference type="Proteomes" id="UP000178724"/>
    </source>
</evidence>
<dbReference type="InterPro" id="IPR000630">
    <property type="entry name" value="Ribosomal_uS8"/>
</dbReference>
<evidence type="ECO:0000256" key="8">
    <source>
        <dbReference type="HAMAP-Rule" id="MF_01302"/>
    </source>
</evidence>
<evidence type="ECO:0000256" key="9">
    <source>
        <dbReference type="RuleBase" id="RU003660"/>
    </source>
</evidence>
<dbReference type="GO" id="GO:0003735">
    <property type="term" value="F:structural constituent of ribosome"/>
    <property type="evidence" value="ECO:0007669"/>
    <property type="project" value="InterPro"/>
</dbReference>
<evidence type="ECO:0000256" key="6">
    <source>
        <dbReference type="ARBA" id="ARBA00035258"/>
    </source>
</evidence>
<dbReference type="Pfam" id="PF00410">
    <property type="entry name" value="Ribosomal_S8"/>
    <property type="match status" value="1"/>
</dbReference>
<dbReference type="PANTHER" id="PTHR11758">
    <property type="entry name" value="40S RIBOSOMAL PROTEIN S15A"/>
    <property type="match status" value="1"/>
</dbReference>
<dbReference type="GO" id="GO:0005840">
    <property type="term" value="C:ribosome"/>
    <property type="evidence" value="ECO:0007669"/>
    <property type="project" value="UniProtKB-KW"/>
</dbReference>
<gene>
    <name evidence="8" type="primary">rpsH</name>
    <name evidence="10" type="ORF">A2625_03380</name>
</gene>
<dbReference type="PROSITE" id="PS00053">
    <property type="entry name" value="RIBOSOMAL_S8"/>
    <property type="match status" value="1"/>
</dbReference>
<sequence length="128" mass="14346">MDSIADMLIRIKNALRVRKDGVDMPHSKMKEEIARLMFSEGYIGKYDTFSRLNKKHLRIALKYAGKKQVIEGLKRVSTPGRRVYVGAAAVPRIRSGFGTAIISTSKGLMTDGQAREKKLGGEVICYVW</sequence>
<dbReference type="InterPro" id="IPR035987">
    <property type="entry name" value="Ribosomal_uS8_sf"/>
</dbReference>
<dbReference type="GO" id="GO:0005737">
    <property type="term" value="C:cytoplasm"/>
    <property type="evidence" value="ECO:0007669"/>
    <property type="project" value="UniProtKB-ARBA"/>
</dbReference>
<dbReference type="Gene3D" id="3.30.1370.30">
    <property type="match status" value="1"/>
</dbReference>
<dbReference type="NCBIfam" id="NF001109">
    <property type="entry name" value="PRK00136.1"/>
    <property type="match status" value="1"/>
</dbReference>
<dbReference type="AlphaFoldDB" id="A0A1F4Q3P2"/>
<evidence type="ECO:0000256" key="1">
    <source>
        <dbReference type="ARBA" id="ARBA00006471"/>
    </source>
</evidence>
<dbReference type="InterPro" id="IPR047863">
    <property type="entry name" value="Ribosomal_uS8_CS"/>
</dbReference>
<reference evidence="10 11" key="1">
    <citation type="journal article" date="2016" name="Nat. Commun.">
        <title>Thousands of microbial genomes shed light on interconnected biogeochemical processes in an aquifer system.</title>
        <authorList>
            <person name="Anantharaman K."/>
            <person name="Brown C.T."/>
            <person name="Hug L.A."/>
            <person name="Sharon I."/>
            <person name="Castelle C.J."/>
            <person name="Probst A.J."/>
            <person name="Thomas B.C."/>
            <person name="Singh A."/>
            <person name="Wilkins M.J."/>
            <person name="Karaoz U."/>
            <person name="Brodie E.L."/>
            <person name="Williams K.H."/>
            <person name="Hubbard S.S."/>
            <person name="Banfield J.F."/>
        </authorList>
    </citation>
    <scope>NUCLEOTIDE SEQUENCE [LARGE SCALE GENOMIC DNA]</scope>
</reference>
<keyword evidence="2 8" id="KW-0699">rRNA-binding</keyword>
<dbReference type="HAMAP" id="MF_01302_B">
    <property type="entry name" value="Ribosomal_uS8_B"/>
    <property type="match status" value="1"/>
</dbReference>
<evidence type="ECO:0000256" key="3">
    <source>
        <dbReference type="ARBA" id="ARBA00022884"/>
    </source>
</evidence>
<dbReference type="Gene3D" id="3.30.1490.10">
    <property type="match status" value="1"/>
</dbReference>
<dbReference type="FunFam" id="3.30.1490.10:FF:000001">
    <property type="entry name" value="30S ribosomal protein S8"/>
    <property type="match status" value="1"/>
</dbReference>